<dbReference type="Proteomes" id="UP000014760">
    <property type="component" value="Unassembled WGS sequence"/>
</dbReference>
<dbReference type="OMA" id="LPWNTTA"/>
<sequence length="102" mass="11730">MQKRTLYIGNLAYTAVEEDLEQAFESFGVIEDIKLMRDRETDRSRGFAFITFEKEAEAEAARAMDGKEVAGRPIRVNDARQKQSGQREPAQRQPKSFNNFNL</sequence>
<evidence type="ECO:0000256" key="1">
    <source>
        <dbReference type="ARBA" id="ARBA00022884"/>
    </source>
</evidence>
<evidence type="ECO:0000259" key="4">
    <source>
        <dbReference type="PROSITE" id="PS50102"/>
    </source>
</evidence>
<feature type="domain" description="RRM" evidence="4">
    <location>
        <begin position="4"/>
        <end position="81"/>
    </location>
</feature>
<reference evidence="6" key="3">
    <citation type="submission" date="2015-06" db="UniProtKB">
        <authorList>
            <consortium name="EnsemblMetazoa"/>
        </authorList>
    </citation>
    <scope>IDENTIFICATION</scope>
</reference>
<name>R7UGZ3_CAPTE</name>
<dbReference type="PROSITE" id="PS50102">
    <property type="entry name" value="RRM"/>
    <property type="match status" value="1"/>
</dbReference>
<dbReference type="InterPro" id="IPR035979">
    <property type="entry name" value="RBD_domain_sf"/>
</dbReference>
<dbReference type="STRING" id="283909.R7UGZ3"/>
<dbReference type="GO" id="GO:0003723">
    <property type="term" value="F:RNA binding"/>
    <property type="evidence" value="ECO:0007669"/>
    <property type="project" value="UniProtKB-UniRule"/>
</dbReference>
<dbReference type="OrthoDB" id="272703at2759"/>
<dbReference type="Gene3D" id="3.30.70.330">
    <property type="match status" value="1"/>
</dbReference>
<dbReference type="InterPro" id="IPR052462">
    <property type="entry name" value="SLIRP/GR-RBP-like"/>
</dbReference>
<dbReference type="EnsemblMetazoa" id="CapteT102638">
    <property type="protein sequence ID" value="CapteP102638"/>
    <property type="gene ID" value="CapteG102638"/>
</dbReference>
<reference evidence="5 7" key="2">
    <citation type="journal article" date="2013" name="Nature">
        <title>Insights into bilaterian evolution from three spiralian genomes.</title>
        <authorList>
            <person name="Simakov O."/>
            <person name="Marletaz F."/>
            <person name="Cho S.J."/>
            <person name="Edsinger-Gonzales E."/>
            <person name="Havlak P."/>
            <person name="Hellsten U."/>
            <person name="Kuo D.H."/>
            <person name="Larsson T."/>
            <person name="Lv J."/>
            <person name="Arendt D."/>
            <person name="Savage R."/>
            <person name="Osoegawa K."/>
            <person name="de Jong P."/>
            <person name="Grimwood J."/>
            <person name="Chapman J.A."/>
            <person name="Shapiro H."/>
            <person name="Aerts A."/>
            <person name="Otillar R.P."/>
            <person name="Terry A.Y."/>
            <person name="Boore J.L."/>
            <person name="Grigoriev I.V."/>
            <person name="Lindberg D.R."/>
            <person name="Seaver E.C."/>
            <person name="Weisblat D.A."/>
            <person name="Putnam N.H."/>
            <person name="Rokhsar D.S."/>
        </authorList>
    </citation>
    <scope>NUCLEOTIDE SEQUENCE</scope>
    <source>
        <strain evidence="5 7">I ESC-2004</strain>
    </source>
</reference>
<dbReference type="SMART" id="SM00360">
    <property type="entry name" value="RRM"/>
    <property type="match status" value="1"/>
</dbReference>
<evidence type="ECO:0000313" key="5">
    <source>
        <dbReference type="EMBL" id="ELU05368.1"/>
    </source>
</evidence>
<protein>
    <recommendedName>
        <fullName evidence="4">RRM domain-containing protein</fullName>
    </recommendedName>
</protein>
<accession>R7UGZ3</accession>
<dbReference type="EMBL" id="AMQN01044256">
    <property type="status" value="NOT_ANNOTATED_CDS"/>
    <property type="molecule type" value="Genomic_DNA"/>
</dbReference>
<dbReference type="SUPFAM" id="SSF54928">
    <property type="entry name" value="RNA-binding domain, RBD"/>
    <property type="match status" value="1"/>
</dbReference>
<reference evidence="7" key="1">
    <citation type="submission" date="2012-12" db="EMBL/GenBank/DDBJ databases">
        <authorList>
            <person name="Hellsten U."/>
            <person name="Grimwood J."/>
            <person name="Chapman J.A."/>
            <person name="Shapiro H."/>
            <person name="Aerts A."/>
            <person name="Otillar R.P."/>
            <person name="Terry A.Y."/>
            <person name="Boore J.L."/>
            <person name="Simakov O."/>
            <person name="Marletaz F."/>
            <person name="Cho S.-J."/>
            <person name="Edsinger-Gonzales E."/>
            <person name="Havlak P."/>
            <person name="Kuo D.-H."/>
            <person name="Larsson T."/>
            <person name="Lv J."/>
            <person name="Arendt D."/>
            <person name="Savage R."/>
            <person name="Osoegawa K."/>
            <person name="de Jong P."/>
            <person name="Lindberg D.R."/>
            <person name="Seaver E.C."/>
            <person name="Weisblat D.A."/>
            <person name="Putnam N.H."/>
            <person name="Grigoriev I.V."/>
            <person name="Rokhsar D.S."/>
        </authorList>
    </citation>
    <scope>NUCLEOTIDE SEQUENCE</scope>
    <source>
        <strain evidence="7">I ESC-2004</strain>
    </source>
</reference>
<keyword evidence="1 2" id="KW-0694">RNA-binding</keyword>
<gene>
    <name evidence="5" type="ORF">CAPTEDRAFT_102638</name>
</gene>
<feature type="region of interest" description="Disordered" evidence="3">
    <location>
        <begin position="63"/>
        <end position="102"/>
    </location>
</feature>
<dbReference type="HOGENOM" id="CLU_012062_28_8_1"/>
<dbReference type="EMBL" id="KB301583">
    <property type="protein sequence ID" value="ELU05368.1"/>
    <property type="molecule type" value="Genomic_DNA"/>
</dbReference>
<evidence type="ECO:0000256" key="2">
    <source>
        <dbReference type="PROSITE-ProRule" id="PRU00176"/>
    </source>
</evidence>
<dbReference type="InterPro" id="IPR000504">
    <property type="entry name" value="RRM_dom"/>
</dbReference>
<evidence type="ECO:0000313" key="6">
    <source>
        <dbReference type="EnsemblMetazoa" id="CapteP102638"/>
    </source>
</evidence>
<evidence type="ECO:0000256" key="3">
    <source>
        <dbReference type="SAM" id="MobiDB-lite"/>
    </source>
</evidence>
<evidence type="ECO:0000313" key="7">
    <source>
        <dbReference type="Proteomes" id="UP000014760"/>
    </source>
</evidence>
<proteinExistence type="predicted"/>
<dbReference type="InterPro" id="IPR012677">
    <property type="entry name" value="Nucleotide-bd_a/b_plait_sf"/>
</dbReference>
<feature type="compositionally biased region" description="Polar residues" evidence="3">
    <location>
        <begin position="93"/>
        <end position="102"/>
    </location>
</feature>
<dbReference type="Pfam" id="PF00076">
    <property type="entry name" value="RRM_1"/>
    <property type="match status" value="1"/>
</dbReference>
<organism evidence="5">
    <name type="scientific">Capitella teleta</name>
    <name type="common">Polychaete worm</name>
    <dbReference type="NCBI Taxonomy" id="283909"/>
    <lineage>
        <taxon>Eukaryota</taxon>
        <taxon>Metazoa</taxon>
        <taxon>Spiralia</taxon>
        <taxon>Lophotrochozoa</taxon>
        <taxon>Annelida</taxon>
        <taxon>Polychaeta</taxon>
        <taxon>Sedentaria</taxon>
        <taxon>Scolecida</taxon>
        <taxon>Capitellidae</taxon>
        <taxon>Capitella</taxon>
    </lineage>
</organism>
<dbReference type="PANTHER" id="PTHR48027">
    <property type="entry name" value="HETEROGENEOUS NUCLEAR RIBONUCLEOPROTEIN 87F-RELATED"/>
    <property type="match status" value="1"/>
</dbReference>
<dbReference type="AlphaFoldDB" id="R7UGZ3"/>
<feature type="compositionally biased region" description="Basic and acidic residues" evidence="3">
    <location>
        <begin position="63"/>
        <end position="81"/>
    </location>
</feature>
<keyword evidence="7" id="KW-1185">Reference proteome</keyword>